<dbReference type="AlphaFoldDB" id="A0A8S2YX94"/>
<sequence>QLVVLAFQVSWSENIQDLLSRKSNIDLQPALNQIESTLGMLADLVLADQPIVRRRKLEHLVCMILSFLRLA</sequence>
<gene>
    <name evidence="1" type="ORF">GIL414_LOCUS38010</name>
</gene>
<dbReference type="Gene3D" id="1.20.58.1120">
    <property type="match status" value="1"/>
</dbReference>
<accession>A0A8S2YX94</accession>
<name>A0A8S2YX94_9BILA</name>
<proteinExistence type="predicted"/>
<protein>
    <submittedName>
        <fullName evidence="1">Uncharacterized protein</fullName>
    </submittedName>
</protein>
<dbReference type="Proteomes" id="UP000681720">
    <property type="component" value="Unassembled WGS sequence"/>
</dbReference>
<feature type="non-terminal residue" evidence="1">
    <location>
        <position position="1"/>
    </location>
</feature>
<reference evidence="1" key="1">
    <citation type="submission" date="2021-02" db="EMBL/GenBank/DDBJ databases">
        <authorList>
            <person name="Nowell W R."/>
        </authorList>
    </citation>
    <scope>NUCLEOTIDE SEQUENCE</scope>
</reference>
<organism evidence="1 2">
    <name type="scientific">Rotaria magnacalcarata</name>
    <dbReference type="NCBI Taxonomy" id="392030"/>
    <lineage>
        <taxon>Eukaryota</taxon>
        <taxon>Metazoa</taxon>
        <taxon>Spiralia</taxon>
        <taxon>Gnathifera</taxon>
        <taxon>Rotifera</taxon>
        <taxon>Eurotatoria</taxon>
        <taxon>Bdelloidea</taxon>
        <taxon>Philodinida</taxon>
        <taxon>Philodinidae</taxon>
        <taxon>Rotaria</taxon>
    </lineage>
</organism>
<comment type="caution">
    <text evidence="1">The sequence shown here is derived from an EMBL/GenBank/DDBJ whole genome shotgun (WGS) entry which is preliminary data.</text>
</comment>
<dbReference type="EMBL" id="CAJOBJ010099205">
    <property type="protein sequence ID" value="CAF4579285.1"/>
    <property type="molecule type" value="Genomic_DNA"/>
</dbReference>
<evidence type="ECO:0000313" key="1">
    <source>
        <dbReference type="EMBL" id="CAF4579285.1"/>
    </source>
</evidence>
<evidence type="ECO:0000313" key="2">
    <source>
        <dbReference type="Proteomes" id="UP000681720"/>
    </source>
</evidence>